<gene>
    <name evidence="1" type="ORF">AVEN_157504_1</name>
</gene>
<evidence type="ECO:0000313" key="1">
    <source>
        <dbReference type="EMBL" id="GBM57321.1"/>
    </source>
</evidence>
<accession>A0A4Y2GWM2</accession>
<sequence>MWDFLQQQRDSTAAVALLVSSGVWHIRSSAVVVILASRSTSSTGVLIPLVMVPQPMGDTTMHIQLSGNSRLSCTSLQHTNSPLTHLIVQMVSSTHVFRFGYIGCRGTIAACELKHRSGKPLFKTLSYEFDGRHCVIDKCREKQRVLHLSGENCTCTLAESSRNKVTQRNVGHISAGEER</sequence>
<dbReference type="AlphaFoldDB" id="A0A4Y2GWM2"/>
<dbReference type="Proteomes" id="UP000499080">
    <property type="component" value="Unassembled WGS sequence"/>
</dbReference>
<dbReference type="EMBL" id="BGPR01001588">
    <property type="protein sequence ID" value="GBM57321.1"/>
    <property type="molecule type" value="Genomic_DNA"/>
</dbReference>
<reference evidence="1 2" key="1">
    <citation type="journal article" date="2019" name="Sci. Rep.">
        <title>Orb-weaving spider Araneus ventricosus genome elucidates the spidroin gene catalogue.</title>
        <authorList>
            <person name="Kono N."/>
            <person name="Nakamura H."/>
            <person name="Ohtoshi R."/>
            <person name="Moran D.A.P."/>
            <person name="Shinohara A."/>
            <person name="Yoshida Y."/>
            <person name="Fujiwara M."/>
            <person name="Mori M."/>
            <person name="Tomita M."/>
            <person name="Arakawa K."/>
        </authorList>
    </citation>
    <scope>NUCLEOTIDE SEQUENCE [LARGE SCALE GENOMIC DNA]</scope>
</reference>
<name>A0A4Y2GWM2_ARAVE</name>
<comment type="caution">
    <text evidence="1">The sequence shown here is derived from an EMBL/GenBank/DDBJ whole genome shotgun (WGS) entry which is preliminary data.</text>
</comment>
<dbReference type="OrthoDB" id="6472460at2759"/>
<protein>
    <submittedName>
        <fullName evidence="1">Uncharacterized protein</fullName>
    </submittedName>
</protein>
<keyword evidence="2" id="KW-1185">Reference proteome</keyword>
<organism evidence="1 2">
    <name type="scientific">Araneus ventricosus</name>
    <name type="common">Orbweaver spider</name>
    <name type="synonym">Epeira ventricosa</name>
    <dbReference type="NCBI Taxonomy" id="182803"/>
    <lineage>
        <taxon>Eukaryota</taxon>
        <taxon>Metazoa</taxon>
        <taxon>Ecdysozoa</taxon>
        <taxon>Arthropoda</taxon>
        <taxon>Chelicerata</taxon>
        <taxon>Arachnida</taxon>
        <taxon>Araneae</taxon>
        <taxon>Araneomorphae</taxon>
        <taxon>Entelegynae</taxon>
        <taxon>Araneoidea</taxon>
        <taxon>Araneidae</taxon>
        <taxon>Araneus</taxon>
    </lineage>
</organism>
<evidence type="ECO:0000313" key="2">
    <source>
        <dbReference type="Proteomes" id="UP000499080"/>
    </source>
</evidence>
<proteinExistence type="predicted"/>